<dbReference type="SUPFAM" id="SSF53756">
    <property type="entry name" value="UDP-Glycosyltransferase/glycogen phosphorylase"/>
    <property type="match status" value="1"/>
</dbReference>
<dbReference type="Pfam" id="PF00534">
    <property type="entry name" value="Glycos_transf_1"/>
    <property type="match status" value="1"/>
</dbReference>
<feature type="domain" description="Glycosyltransferase subfamily 4-like N-terminal" evidence="4">
    <location>
        <begin position="122"/>
        <end position="201"/>
    </location>
</feature>
<evidence type="ECO:0000259" key="4">
    <source>
        <dbReference type="Pfam" id="PF13439"/>
    </source>
</evidence>
<dbReference type="Proteomes" id="UP000346198">
    <property type="component" value="Unassembled WGS sequence"/>
</dbReference>
<accession>A0A6C2UEF6</accession>
<dbReference type="CDD" id="cd03809">
    <property type="entry name" value="GT4_MtfB-like"/>
    <property type="match status" value="1"/>
</dbReference>
<dbReference type="Gene3D" id="3.40.50.2000">
    <property type="entry name" value="Glycogen Phosphorylase B"/>
    <property type="match status" value="2"/>
</dbReference>
<evidence type="ECO:0000313" key="6">
    <source>
        <dbReference type="Proteomes" id="UP000346198"/>
    </source>
</evidence>
<dbReference type="PANTHER" id="PTHR46401:SF2">
    <property type="entry name" value="GLYCOSYLTRANSFERASE WBBK-RELATED"/>
    <property type="match status" value="1"/>
</dbReference>
<proteinExistence type="predicted"/>
<evidence type="ECO:0000313" key="5">
    <source>
        <dbReference type="EMBL" id="VGO18253.1"/>
    </source>
</evidence>
<dbReference type="PANTHER" id="PTHR46401">
    <property type="entry name" value="GLYCOSYLTRANSFERASE WBBK-RELATED"/>
    <property type="match status" value="1"/>
</dbReference>
<feature type="domain" description="Glycosyl transferase family 1" evidence="3">
    <location>
        <begin position="237"/>
        <end position="410"/>
    </location>
</feature>
<keyword evidence="6" id="KW-1185">Reference proteome</keyword>
<protein>
    <submittedName>
        <fullName evidence="5">D-inositol 3-phosphate glycosyltransferase</fullName>
    </submittedName>
</protein>
<name>A0A6C2UEF6_9BACT</name>
<feature type="region of interest" description="Disordered" evidence="2">
    <location>
        <begin position="282"/>
        <end position="306"/>
    </location>
</feature>
<dbReference type="AlphaFoldDB" id="A0A6C2UEF6"/>
<dbReference type="InterPro" id="IPR001296">
    <property type="entry name" value="Glyco_trans_1"/>
</dbReference>
<gene>
    <name evidence="5" type="primary">mshA_1</name>
    <name evidence="5" type="ORF">SCARR_00305</name>
</gene>
<sequence length="436" mass="48403">MATTPVWSFFCGSFPFSGLSVRSHLMNDPKIFFAGCLDADPYFCLKQCDRTIVSELGSWGVKVRELHKELPPGKVFRKINRKVLYPALVAKATKSCVLNRIDDYALRNTHYSSLLHISSQCYANLIPKSSIPTTITVHDVAEFDYPEGYTSAQLRRWETRIEQLKNAELVFTVSDFTRQELIKKTDVSAEKIIVNPNGIDCGFRVLDESEILNLSRNPLGTRHKVVGTRAKELVNGALETRFLVLAAGSNIYRKNLPTLFKAVEELGRRGVPVTLVKAGEPIGQKSASGSESATARRDDGGQRTERRGLKTVLHGVEIINLGFVSQTELNTLYNLCDVLAFPSFYEGFGMPVVEAQLCGLPCVVSNASSLPEVGGDGALYHDPADADALADQLERVYKDRRLRGELQEKGFSNAERFSWGKHVDILLKGFQRVLGN</sequence>
<reference evidence="5 6" key="1">
    <citation type="submission" date="2019-04" db="EMBL/GenBank/DDBJ databases">
        <authorList>
            <person name="Van Vliet M D."/>
        </authorList>
    </citation>
    <scope>NUCLEOTIDE SEQUENCE [LARGE SCALE GENOMIC DNA]</scope>
    <source>
        <strain evidence="5 6">F21</strain>
    </source>
</reference>
<evidence type="ECO:0000259" key="3">
    <source>
        <dbReference type="Pfam" id="PF00534"/>
    </source>
</evidence>
<evidence type="ECO:0000256" key="2">
    <source>
        <dbReference type="SAM" id="MobiDB-lite"/>
    </source>
</evidence>
<dbReference type="InterPro" id="IPR028098">
    <property type="entry name" value="Glyco_trans_4-like_N"/>
</dbReference>
<keyword evidence="1 5" id="KW-0808">Transferase</keyword>
<evidence type="ECO:0000256" key="1">
    <source>
        <dbReference type="ARBA" id="ARBA00022679"/>
    </source>
</evidence>
<dbReference type="GO" id="GO:0016757">
    <property type="term" value="F:glycosyltransferase activity"/>
    <property type="evidence" value="ECO:0007669"/>
    <property type="project" value="InterPro"/>
</dbReference>
<dbReference type="Pfam" id="PF13439">
    <property type="entry name" value="Glyco_transf_4"/>
    <property type="match status" value="1"/>
</dbReference>
<organism evidence="5 6">
    <name type="scientific">Pontiella sulfatireligans</name>
    <dbReference type="NCBI Taxonomy" id="2750658"/>
    <lineage>
        <taxon>Bacteria</taxon>
        <taxon>Pseudomonadati</taxon>
        <taxon>Kiritimatiellota</taxon>
        <taxon>Kiritimatiellia</taxon>
        <taxon>Kiritimatiellales</taxon>
        <taxon>Pontiellaceae</taxon>
        <taxon>Pontiella</taxon>
    </lineage>
</organism>
<dbReference type="EMBL" id="CAAHFH010000001">
    <property type="protein sequence ID" value="VGO18253.1"/>
    <property type="molecule type" value="Genomic_DNA"/>
</dbReference>
<feature type="compositionally biased region" description="Basic and acidic residues" evidence="2">
    <location>
        <begin position="294"/>
        <end position="306"/>
    </location>
</feature>